<evidence type="ECO:0000313" key="2">
    <source>
        <dbReference type="EMBL" id="CAE49320.1"/>
    </source>
</evidence>
<dbReference type="Pfam" id="PF13274">
    <property type="entry name" value="SocA_Panacea"/>
    <property type="match status" value="1"/>
</dbReference>
<dbReference type="AlphaFoldDB" id="Q6NIH3"/>
<proteinExistence type="predicted"/>
<dbReference type="InterPro" id="IPR025272">
    <property type="entry name" value="SocA_Panacea"/>
</dbReference>
<dbReference type="EMBL" id="BX248356">
    <property type="protein sequence ID" value="CAE49320.1"/>
    <property type="molecule type" value="Genomic_DNA"/>
</dbReference>
<dbReference type="KEGG" id="cdi:DIP0802"/>
<accession>Q6NIH3</accession>
<protein>
    <submittedName>
        <fullName evidence="2">Phage protein</fullName>
    </submittedName>
</protein>
<evidence type="ECO:0000313" key="3">
    <source>
        <dbReference type="Proteomes" id="UP000002198"/>
    </source>
</evidence>
<dbReference type="Proteomes" id="UP000002198">
    <property type="component" value="Chromosome"/>
</dbReference>
<evidence type="ECO:0000259" key="1">
    <source>
        <dbReference type="Pfam" id="PF13274"/>
    </source>
</evidence>
<keyword evidence="3" id="KW-1185">Reference proteome</keyword>
<feature type="domain" description="Antitoxin SocA-like Panacea" evidence="1">
    <location>
        <begin position="37"/>
        <end position="130"/>
    </location>
</feature>
<dbReference type="STRING" id="257309.DIP0802"/>
<organism evidence="2 3">
    <name type="scientific">Corynebacterium diphtheriae (strain ATCC 700971 / NCTC 13129 / Biotype gravis)</name>
    <dbReference type="NCBI Taxonomy" id="257309"/>
    <lineage>
        <taxon>Bacteria</taxon>
        <taxon>Bacillati</taxon>
        <taxon>Actinomycetota</taxon>
        <taxon>Actinomycetes</taxon>
        <taxon>Mycobacteriales</taxon>
        <taxon>Corynebacteriaceae</taxon>
        <taxon>Corynebacterium</taxon>
    </lineage>
</organism>
<gene>
    <name evidence="2" type="ordered locus">DIP0802</name>
</gene>
<dbReference type="HOGENOM" id="CLU_110683_0_1_11"/>
<sequence>MYMRAGDGRVHGIYSSTDVANLILKTTGTALMDKKKLHKLLYYMQGWTLAALGRPAFANDLQAWVDGPVSVGMRRDTHYATCFEVANRPLSNPLAPQDRDLLALMYLIAPFYAQQQTQALVDSTHAEAPWLDARGGLPPPMPIPARRSLTTHCTATFHSTPASWV</sequence>
<name>Q6NIH3_CORDI</name>
<reference evidence="2 3" key="1">
    <citation type="journal article" date="2003" name="Nucleic Acids Res.">
        <title>The complete genome sequence and analysis of Corynebacterium diphtheriae NCTC13129.</title>
        <authorList>
            <person name="Cerdeno-Tarraga A.M."/>
            <person name="Efstratiou A."/>
            <person name="Dover L.G."/>
            <person name="Holden M.T.G."/>
            <person name="Pallen M."/>
            <person name="Bentley S.D."/>
            <person name="Besra G.S."/>
            <person name="Churcher C."/>
            <person name="James K.D."/>
            <person name="De Zoysa A."/>
            <person name="Chillingworth T."/>
            <person name="Cronin A."/>
            <person name="Dowd L."/>
            <person name="Feltwell T."/>
            <person name="Hamlin N."/>
            <person name="Holroyd S."/>
            <person name="Jagels K."/>
            <person name="Moule S."/>
            <person name="Quail M.A."/>
            <person name="Rabbinowitsch E."/>
            <person name="Rutherford K."/>
            <person name="Thomson N.R."/>
            <person name="Unwin L."/>
            <person name="Whitehead S."/>
            <person name="Barrell B.G.Parkhill.J."/>
        </authorList>
    </citation>
    <scope>NUCLEOTIDE SEQUENCE [LARGE SCALE GENOMIC DNA]</scope>
    <source>
        <strain evidence="3">ATCC 700971 / NCTC 13129 / Biotype gravis</strain>
    </source>
</reference>